<keyword evidence="4" id="KW-0274">FAD</keyword>
<evidence type="ECO:0000313" key="8">
    <source>
        <dbReference type="Proteomes" id="UP000630887"/>
    </source>
</evidence>
<evidence type="ECO:0000313" key="7">
    <source>
        <dbReference type="EMBL" id="GIG06770.1"/>
    </source>
</evidence>
<feature type="domain" description="FAD/NAD(P)-binding" evidence="6">
    <location>
        <begin position="10"/>
        <end position="327"/>
    </location>
</feature>
<organism evidence="7 8">
    <name type="scientific">Catellatospora coxensis</name>
    <dbReference type="NCBI Taxonomy" id="310354"/>
    <lineage>
        <taxon>Bacteria</taxon>
        <taxon>Bacillati</taxon>
        <taxon>Actinomycetota</taxon>
        <taxon>Actinomycetes</taxon>
        <taxon>Micromonosporales</taxon>
        <taxon>Micromonosporaceae</taxon>
        <taxon>Catellatospora</taxon>
    </lineage>
</organism>
<evidence type="ECO:0000259" key="6">
    <source>
        <dbReference type="Pfam" id="PF07992"/>
    </source>
</evidence>
<dbReference type="EMBL" id="BONI01000027">
    <property type="protein sequence ID" value="GIG06770.1"/>
    <property type="molecule type" value="Genomic_DNA"/>
</dbReference>
<name>A0A8J3KTE1_9ACTN</name>
<dbReference type="AlphaFoldDB" id="A0A8J3KTE1"/>
<evidence type="ECO:0000256" key="1">
    <source>
        <dbReference type="ARBA" id="ARBA00001974"/>
    </source>
</evidence>
<sequence>MSGVSERSTHVVVIGGGFAGVACARTLTGQPDIRVTLLDRNGYHQFQPLLYQVATAELDPADVSYDLEQMFAEHDNVQVRTADVVAIDPQTHTVSLADGDTVTGDVLVLAAGAQANFFDVPGAAQHTFPLYTLDDALKLRERLRAVYTEAAAEGPAGAGEITFVVVGGGPTGVETAGALAELVGTILPRQFEKLALIRSRIVLVDHGHAVLGPFGPEAQAYAAQQLQRRGVRLRLGVTATEVGADHVILDDGTTMPTRAVIWGGGVSAAPLVGESRMPTGRGGRIDVRPDLTVDGHPGVYAAGDAANIPGPDGLPLPQLASVAQQAGRAVGFNIIAEANGRPRSAFAYHDKGIMAMIGRGAAIAELGARHHELHGRIAFAAWLGIHAYLMADAKAETNAFITWAEEFYLHPGHCPERLLTPPVTASAARSAS</sequence>
<dbReference type="InterPro" id="IPR051169">
    <property type="entry name" value="NADH-Q_oxidoreductase"/>
</dbReference>
<dbReference type="Pfam" id="PF07992">
    <property type="entry name" value="Pyr_redox_2"/>
    <property type="match status" value="1"/>
</dbReference>
<comment type="similarity">
    <text evidence="2">Belongs to the NADH dehydrogenase family.</text>
</comment>
<dbReference type="Gene3D" id="3.50.50.100">
    <property type="match status" value="1"/>
</dbReference>
<dbReference type="GO" id="GO:0003955">
    <property type="term" value="F:NAD(P)H dehydrogenase (quinone) activity"/>
    <property type="evidence" value="ECO:0007669"/>
    <property type="project" value="TreeGrafter"/>
</dbReference>
<protein>
    <submittedName>
        <fullName evidence="7">NADH dehydrogenase</fullName>
    </submittedName>
</protein>
<evidence type="ECO:0000256" key="2">
    <source>
        <dbReference type="ARBA" id="ARBA00005272"/>
    </source>
</evidence>
<comment type="cofactor">
    <cofactor evidence="1">
        <name>FAD</name>
        <dbReference type="ChEBI" id="CHEBI:57692"/>
    </cofactor>
</comment>
<dbReference type="PANTHER" id="PTHR42913">
    <property type="entry name" value="APOPTOSIS-INDUCING FACTOR 1"/>
    <property type="match status" value="1"/>
</dbReference>
<dbReference type="SUPFAM" id="SSF51905">
    <property type="entry name" value="FAD/NAD(P)-binding domain"/>
    <property type="match status" value="2"/>
</dbReference>
<dbReference type="PANTHER" id="PTHR42913:SF3">
    <property type="entry name" value="64 KDA MITOCHONDRIAL NADH DEHYDROGENASE (EUROFUNG)"/>
    <property type="match status" value="1"/>
</dbReference>
<comment type="caution">
    <text evidence="7">The sequence shown here is derived from an EMBL/GenBank/DDBJ whole genome shotgun (WGS) entry which is preliminary data.</text>
</comment>
<dbReference type="InterPro" id="IPR023753">
    <property type="entry name" value="FAD/NAD-binding_dom"/>
</dbReference>
<dbReference type="Proteomes" id="UP000630887">
    <property type="component" value="Unassembled WGS sequence"/>
</dbReference>
<dbReference type="PROSITE" id="PS51257">
    <property type="entry name" value="PROKAR_LIPOPROTEIN"/>
    <property type="match status" value="1"/>
</dbReference>
<keyword evidence="5" id="KW-0560">Oxidoreductase</keyword>
<dbReference type="PRINTS" id="PR00411">
    <property type="entry name" value="PNDRDTASEI"/>
</dbReference>
<keyword evidence="8" id="KW-1185">Reference proteome</keyword>
<evidence type="ECO:0000256" key="5">
    <source>
        <dbReference type="ARBA" id="ARBA00023002"/>
    </source>
</evidence>
<proteinExistence type="inferred from homology"/>
<dbReference type="InterPro" id="IPR036188">
    <property type="entry name" value="FAD/NAD-bd_sf"/>
</dbReference>
<reference evidence="7 8" key="1">
    <citation type="submission" date="2021-01" db="EMBL/GenBank/DDBJ databases">
        <title>Whole genome shotgun sequence of Catellatospora coxensis NBRC 107359.</title>
        <authorList>
            <person name="Komaki H."/>
            <person name="Tamura T."/>
        </authorList>
    </citation>
    <scope>NUCLEOTIDE SEQUENCE [LARGE SCALE GENOMIC DNA]</scope>
    <source>
        <strain evidence="7 8">NBRC 107359</strain>
    </source>
</reference>
<dbReference type="RefSeq" id="WP_203693128.1">
    <property type="nucleotide sequence ID" value="NZ_BONI01000027.1"/>
</dbReference>
<gene>
    <name evidence="7" type="primary">ndh_2</name>
    <name evidence="7" type="ORF">Cco03nite_34700</name>
</gene>
<evidence type="ECO:0000256" key="4">
    <source>
        <dbReference type="ARBA" id="ARBA00022827"/>
    </source>
</evidence>
<evidence type="ECO:0000256" key="3">
    <source>
        <dbReference type="ARBA" id="ARBA00022630"/>
    </source>
</evidence>
<dbReference type="PRINTS" id="PR00368">
    <property type="entry name" value="FADPNR"/>
</dbReference>
<keyword evidence="3" id="KW-0285">Flavoprotein</keyword>
<accession>A0A8J3KTE1</accession>
<dbReference type="GO" id="GO:0019646">
    <property type="term" value="P:aerobic electron transport chain"/>
    <property type="evidence" value="ECO:0007669"/>
    <property type="project" value="TreeGrafter"/>
</dbReference>